<proteinExistence type="predicted"/>
<evidence type="ECO:0000313" key="2">
    <source>
        <dbReference type="EMBL" id="KAI7749421.1"/>
    </source>
</evidence>
<organism evidence="2 3">
    <name type="scientific">Ambrosia artemisiifolia</name>
    <name type="common">Common ragweed</name>
    <dbReference type="NCBI Taxonomy" id="4212"/>
    <lineage>
        <taxon>Eukaryota</taxon>
        <taxon>Viridiplantae</taxon>
        <taxon>Streptophyta</taxon>
        <taxon>Embryophyta</taxon>
        <taxon>Tracheophyta</taxon>
        <taxon>Spermatophyta</taxon>
        <taxon>Magnoliopsida</taxon>
        <taxon>eudicotyledons</taxon>
        <taxon>Gunneridae</taxon>
        <taxon>Pentapetalae</taxon>
        <taxon>asterids</taxon>
        <taxon>campanulids</taxon>
        <taxon>Asterales</taxon>
        <taxon>Asteraceae</taxon>
        <taxon>Asteroideae</taxon>
        <taxon>Heliantheae alliance</taxon>
        <taxon>Heliantheae</taxon>
        <taxon>Ambrosia</taxon>
    </lineage>
</organism>
<feature type="transmembrane region" description="Helical" evidence="1">
    <location>
        <begin position="13"/>
        <end position="35"/>
    </location>
</feature>
<dbReference type="AlphaFoldDB" id="A0AAD5CZH8"/>
<gene>
    <name evidence="2" type="ORF">M8C21_002697</name>
</gene>
<evidence type="ECO:0000256" key="1">
    <source>
        <dbReference type="SAM" id="Phobius"/>
    </source>
</evidence>
<dbReference type="Proteomes" id="UP001206925">
    <property type="component" value="Unassembled WGS sequence"/>
</dbReference>
<keyword evidence="1" id="KW-1133">Transmembrane helix</keyword>
<comment type="caution">
    <text evidence="2">The sequence shown here is derived from an EMBL/GenBank/DDBJ whole genome shotgun (WGS) entry which is preliminary data.</text>
</comment>
<keyword evidence="3" id="KW-1185">Reference proteome</keyword>
<keyword evidence="1" id="KW-0472">Membrane</keyword>
<accession>A0AAD5CZH8</accession>
<sequence length="105" mass="11774">KLGFWPNSGNSDVFPVSLILTGTIRYIPLLFIFILEEEPANLADNDADRGILIHQTQRFVCTLLKKAMEQIATILALPEIVAAKKVGDKNTVAKVDKYHIFQIHI</sequence>
<reference evidence="2" key="1">
    <citation type="submission" date="2022-06" db="EMBL/GenBank/DDBJ databases">
        <title>Uncovering the hologenomic basis of an extraordinary plant invasion.</title>
        <authorList>
            <person name="Bieker V.C."/>
            <person name="Martin M.D."/>
            <person name="Gilbert T."/>
            <person name="Hodgins K."/>
            <person name="Battlay P."/>
            <person name="Petersen B."/>
            <person name="Wilson J."/>
        </authorList>
    </citation>
    <scope>NUCLEOTIDE SEQUENCE</scope>
    <source>
        <strain evidence="2">AA19_3_7</strain>
        <tissue evidence="2">Leaf</tissue>
    </source>
</reference>
<keyword evidence="1" id="KW-0812">Transmembrane</keyword>
<protein>
    <submittedName>
        <fullName evidence="2">Uncharacterized protein</fullName>
    </submittedName>
</protein>
<evidence type="ECO:0000313" key="3">
    <source>
        <dbReference type="Proteomes" id="UP001206925"/>
    </source>
</evidence>
<dbReference type="EMBL" id="JAMZMK010006363">
    <property type="protein sequence ID" value="KAI7749421.1"/>
    <property type="molecule type" value="Genomic_DNA"/>
</dbReference>
<name>A0AAD5CZH8_AMBAR</name>
<feature type="non-terminal residue" evidence="2">
    <location>
        <position position="105"/>
    </location>
</feature>